<dbReference type="GO" id="GO:0004556">
    <property type="term" value="F:alpha-amylase activity"/>
    <property type="evidence" value="ECO:0007669"/>
    <property type="project" value="TreeGrafter"/>
</dbReference>
<dbReference type="Gene3D" id="3.20.20.80">
    <property type="entry name" value="Glycosidases"/>
    <property type="match status" value="1"/>
</dbReference>
<feature type="domain" description="Glycosyl hydrolase family 13 catalytic" evidence="5">
    <location>
        <begin position="18"/>
        <end position="419"/>
    </location>
</feature>
<keyword evidence="7" id="KW-1185">Reference proteome</keyword>
<dbReference type="EC" id="3.2.1.93" evidence="4"/>
<dbReference type="GO" id="GO:0005993">
    <property type="term" value="P:trehalose catabolic process"/>
    <property type="evidence" value="ECO:0007669"/>
    <property type="project" value="InterPro"/>
</dbReference>
<accession>A0A9X1XNN6</accession>
<dbReference type="InterPro" id="IPR017853">
    <property type="entry name" value="GH"/>
</dbReference>
<proteinExistence type="inferred from homology"/>
<evidence type="ECO:0000256" key="2">
    <source>
        <dbReference type="ARBA" id="ARBA00022801"/>
    </source>
</evidence>
<dbReference type="InterPro" id="IPR006047">
    <property type="entry name" value="GH13_cat_dom"/>
</dbReference>
<dbReference type="SUPFAM" id="SSF51445">
    <property type="entry name" value="(Trans)glycosidases"/>
    <property type="match status" value="1"/>
</dbReference>
<sequence>MTTIIQDKEWWKKATIYQIYPKSFCDSGNKGTGDIQGIISKLDYLKLLGVDAIWLTPIYDSPMIDNGYDIADYYTVNPDFGTMADFDELLKQAHQRGIRIVMDIVVNHTSTAHQWFQSALGDVNSPYRDFYIWKDPVKGDIPNNWQSKFGGSAWEMDEKTSQYYLHLFAKEQADLNWENPKVREEVKQVISFWAEKGVDGFRLDVINLISKQQDYASDDVGDGRRFYTDGPRVHEYLQEISEAVFQKYGSVTVGEMSSTTLEHCQQYSSNDGKELSMVFNFHHLKADYENGEKWTNAPFDFLQLKQIFNHWQTGLNGKGWGALFWCNHDQPRVVSRLGNDTEYRLESAKMLAASVHMMQGTPYIYQGEEIGMTNPGYTELSQYQDVESTNMYDIMVNHQSTSHDEMIKILAQKSRDNSRTPMQWDTSEFAGFSKGLPWLEVAKNYLDINANQAVDDPNSVFYFYQRLIQLRKEVDVITSGSYVDLFPEHNAIFAYQRKSDKQTLICLNNYYADEVECVLPEHLNVEGARYLLGNYLLGDYLLDKGVGGESSAVSRHQVLKPYETKIILIES</sequence>
<dbReference type="NCBIfam" id="NF008183">
    <property type="entry name" value="PRK10933.1"/>
    <property type="match status" value="1"/>
</dbReference>
<dbReference type="SUPFAM" id="SSF51011">
    <property type="entry name" value="Glycosyl hydrolase domain"/>
    <property type="match status" value="1"/>
</dbReference>
<keyword evidence="2 6" id="KW-0378">Hydrolase</keyword>
<dbReference type="CDD" id="cd11333">
    <property type="entry name" value="AmyAc_SI_OligoGlu_DGase"/>
    <property type="match status" value="1"/>
</dbReference>
<dbReference type="Gene3D" id="3.90.400.10">
    <property type="entry name" value="Oligo-1,6-glucosidase, Domain 2"/>
    <property type="match status" value="1"/>
</dbReference>
<dbReference type="Proteomes" id="UP001139559">
    <property type="component" value="Unassembled WGS sequence"/>
</dbReference>
<gene>
    <name evidence="6" type="primary">treC</name>
    <name evidence="6" type="ORF">KP803_18745</name>
</gene>
<dbReference type="AlphaFoldDB" id="A0A9X1XNN6"/>
<dbReference type="PANTHER" id="PTHR10357:SF179">
    <property type="entry name" value="NEUTRAL AND BASIC AMINO ACID TRANSPORT PROTEIN RBAT"/>
    <property type="match status" value="1"/>
</dbReference>
<dbReference type="GO" id="GO:0005737">
    <property type="term" value="C:cytoplasm"/>
    <property type="evidence" value="ECO:0007669"/>
    <property type="project" value="UniProtKB-UniRule"/>
</dbReference>
<dbReference type="EMBL" id="JAJHVV010000014">
    <property type="protein sequence ID" value="MCK6265308.1"/>
    <property type="molecule type" value="Genomic_DNA"/>
</dbReference>
<dbReference type="GO" id="GO:0008788">
    <property type="term" value="F:alpha,alpha-phosphotrehalase activity"/>
    <property type="evidence" value="ECO:0007669"/>
    <property type="project" value="UniProtKB-UniRule"/>
</dbReference>
<dbReference type="NCBIfam" id="TIGR02403">
    <property type="entry name" value="trehalose_treC"/>
    <property type="match status" value="1"/>
</dbReference>
<dbReference type="RefSeq" id="WP_248010381.1">
    <property type="nucleotide sequence ID" value="NZ_JAJHVV010000014.1"/>
</dbReference>
<evidence type="ECO:0000313" key="7">
    <source>
        <dbReference type="Proteomes" id="UP001139559"/>
    </source>
</evidence>
<evidence type="ECO:0000256" key="1">
    <source>
        <dbReference type="ARBA" id="ARBA00008061"/>
    </source>
</evidence>
<protein>
    <recommendedName>
        <fullName evidence="4">Alpha,alpha-phosphotrehalase</fullName>
        <ecNumber evidence="4">3.2.1.93</ecNumber>
    </recommendedName>
</protein>
<evidence type="ECO:0000256" key="3">
    <source>
        <dbReference type="ARBA" id="ARBA00023295"/>
    </source>
</evidence>
<name>A0A9X1XNN6_9VIBR</name>
<comment type="similarity">
    <text evidence="1">Belongs to the glycosyl hydrolase 13 family.</text>
</comment>
<evidence type="ECO:0000313" key="6">
    <source>
        <dbReference type="EMBL" id="MCK6265308.1"/>
    </source>
</evidence>
<dbReference type="FunFam" id="3.90.400.10:FF:000002">
    <property type="entry name" value="Sucrose isomerase"/>
    <property type="match status" value="1"/>
</dbReference>
<dbReference type="PANTHER" id="PTHR10357">
    <property type="entry name" value="ALPHA-AMYLASE FAMILY MEMBER"/>
    <property type="match status" value="1"/>
</dbReference>
<dbReference type="FunFam" id="3.20.20.80:FF:000014">
    <property type="entry name" value="Alpha,alpha-phosphotrehalase"/>
    <property type="match status" value="1"/>
</dbReference>
<dbReference type="Gene3D" id="2.60.40.1180">
    <property type="entry name" value="Golgi alpha-mannosidase II"/>
    <property type="match status" value="1"/>
</dbReference>
<dbReference type="InterPro" id="IPR013780">
    <property type="entry name" value="Glyco_hydro_b"/>
</dbReference>
<organism evidence="6 7">
    <name type="scientific">Vibrio amylolyticus</name>
    <dbReference type="NCBI Taxonomy" id="2847292"/>
    <lineage>
        <taxon>Bacteria</taxon>
        <taxon>Pseudomonadati</taxon>
        <taxon>Pseudomonadota</taxon>
        <taxon>Gammaproteobacteria</taxon>
        <taxon>Vibrionales</taxon>
        <taxon>Vibrionaceae</taxon>
        <taxon>Vibrio</taxon>
    </lineage>
</organism>
<evidence type="ECO:0000256" key="4">
    <source>
        <dbReference type="NCBIfam" id="TIGR02403"/>
    </source>
</evidence>
<evidence type="ECO:0000259" key="5">
    <source>
        <dbReference type="SMART" id="SM00642"/>
    </source>
</evidence>
<keyword evidence="3 6" id="KW-0326">Glycosidase</keyword>
<dbReference type="InterPro" id="IPR012769">
    <property type="entry name" value="Trehalose_TreC"/>
</dbReference>
<reference evidence="6" key="1">
    <citation type="submission" date="2021-11" db="EMBL/GenBank/DDBJ databases">
        <title>Vibrio ZSDE26 sp. nov. and Vibrio ZSDZ34 sp. nov., isolated from coastal seawater in Qingdao.</title>
        <authorList>
            <person name="Zhang P."/>
        </authorList>
    </citation>
    <scope>NUCLEOTIDE SEQUENCE</scope>
    <source>
        <strain evidence="6">ZSDE26</strain>
    </source>
</reference>
<dbReference type="SMART" id="SM00642">
    <property type="entry name" value="Aamy"/>
    <property type="match status" value="1"/>
</dbReference>
<dbReference type="Pfam" id="PF00128">
    <property type="entry name" value="Alpha-amylase"/>
    <property type="match status" value="1"/>
</dbReference>
<dbReference type="InterPro" id="IPR045857">
    <property type="entry name" value="O16G_dom_2"/>
</dbReference>
<comment type="caution">
    <text evidence="6">The sequence shown here is derived from an EMBL/GenBank/DDBJ whole genome shotgun (WGS) entry which is preliminary data.</text>
</comment>